<dbReference type="EMBL" id="JAKKOR010000001">
    <property type="protein sequence ID" value="MCF8587287.1"/>
    <property type="molecule type" value="Genomic_DNA"/>
</dbReference>
<sequence length="305" mass="33431">METARGAASGAKDGVCLRRSLEVDGAEIRYDVRGSGDLTLVLVHGHQAHHAWWHSVERELSANWRVALLDLSGHGDSGHRDSYGGDVWVREVLAVVEASTDDRVVLVGHSMGGRIALAAAAATRSSRICGVIMFDSAVPLDGPPRVKPWDPDRAPRLFQSREEATARFRLMPPQPEVMPEIWGPLVGRSIREVPGGWTWKHDQRGLPAFVDEFGDSLNAVDIPVSYMWGTESRVVGPATVDYIRANFTVDQISVVEMQGVHHHMILEAPARCAFLVDRFVRGLVAERGGDMDAETPALPRPRSNG</sequence>
<dbReference type="RefSeq" id="WP_236996503.1">
    <property type="nucleotide sequence ID" value="NZ_JAKKOR010000001.1"/>
</dbReference>
<dbReference type="Proteomes" id="UP001200110">
    <property type="component" value="Unassembled WGS sequence"/>
</dbReference>
<dbReference type="PANTHER" id="PTHR43798:SF5">
    <property type="entry name" value="MONOACYLGLYCEROL LIPASE ABHD6"/>
    <property type="match status" value="1"/>
</dbReference>
<protein>
    <submittedName>
        <fullName evidence="2">Alpha/beta hydrolase</fullName>
    </submittedName>
</protein>
<evidence type="ECO:0000313" key="2">
    <source>
        <dbReference type="EMBL" id="MCF8587287.1"/>
    </source>
</evidence>
<dbReference type="SUPFAM" id="SSF53474">
    <property type="entry name" value="alpha/beta-Hydrolases"/>
    <property type="match status" value="1"/>
</dbReference>
<evidence type="ECO:0000313" key="3">
    <source>
        <dbReference type="Proteomes" id="UP001200110"/>
    </source>
</evidence>
<accession>A0ABS9IP21</accession>
<dbReference type="InterPro" id="IPR029058">
    <property type="entry name" value="AB_hydrolase_fold"/>
</dbReference>
<dbReference type="GO" id="GO:0016787">
    <property type="term" value="F:hydrolase activity"/>
    <property type="evidence" value="ECO:0007669"/>
    <property type="project" value="UniProtKB-KW"/>
</dbReference>
<name>A0ABS9IP21_9ACTN</name>
<reference evidence="2 3" key="1">
    <citation type="submission" date="2022-01" db="EMBL/GenBank/DDBJ databases">
        <authorList>
            <person name="Huang Y."/>
        </authorList>
    </citation>
    <scope>NUCLEOTIDE SEQUENCE [LARGE SCALE GENOMIC DNA]</scope>
    <source>
        <strain evidence="2 3">HY366</strain>
    </source>
</reference>
<dbReference type="Gene3D" id="3.40.50.1820">
    <property type="entry name" value="alpha/beta hydrolase"/>
    <property type="match status" value="1"/>
</dbReference>
<organism evidence="2 3">
    <name type="scientific">Gordonia liuliyuniae</name>
    <dbReference type="NCBI Taxonomy" id="2911517"/>
    <lineage>
        <taxon>Bacteria</taxon>
        <taxon>Bacillati</taxon>
        <taxon>Actinomycetota</taxon>
        <taxon>Actinomycetes</taxon>
        <taxon>Mycobacteriales</taxon>
        <taxon>Gordoniaceae</taxon>
        <taxon>Gordonia</taxon>
    </lineage>
</organism>
<dbReference type="Pfam" id="PF12697">
    <property type="entry name" value="Abhydrolase_6"/>
    <property type="match status" value="1"/>
</dbReference>
<evidence type="ECO:0000259" key="1">
    <source>
        <dbReference type="Pfam" id="PF12697"/>
    </source>
</evidence>
<keyword evidence="2" id="KW-0378">Hydrolase</keyword>
<feature type="domain" description="AB hydrolase-1" evidence="1">
    <location>
        <begin position="40"/>
        <end position="273"/>
    </location>
</feature>
<proteinExistence type="predicted"/>
<comment type="caution">
    <text evidence="2">The sequence shown here is derived from an EMBL/GenBank/DDBJ whole genome shotgun (WGS) entry which is preliminary data.</text>
</comment>
<dbReference type="InterPro" id="IPR000073">
    <property type="entry name" value="AB_hydrolase_1"/>
</dbReference>
<keyword evidence="3" id="KW-1185">Reference proteome</keyword>
<gene>
    <name evidence="2" type="ORF">L5G33_02250</name>
</gene>
<dbReference type="PANTHER" id="PTHR43798">
    <property type="entry name" value="MONOACYLGLYCEROL LIPASE"/>
    <property type="match status" value="1"/>
</dbReference>
<dbReference type="InterPro" id="IPR050266">
    <property type="entry name" value="AB_hydrolase_sf"/>
</dbReference>